<dbReference type="InterPro" id="IPR015943">
    <property type="entry name" value="WD40/YVTN_repeat-like_dom_sf"/>
</dbReference>
<accession>A0ABS7QQZ9</accession>
<dbReference type="Gene3D" id="2.130.10.10">
    <property type="entry name" value="YVTN repeat-like/Quinoprotein amine dehydrogenase"/>
    <property type="match status" value="1"/>
</dbReference>
<dbReference type="RefSeq" id="WP_222977060.1">
    <property type="nucleotide sequence ID" value="NZ_JAINVZ010000006.1"/>
</dbReference>
<evidence type="ECO:0000313" key="4">
    <source>
        <dbReference type="Proteomes" id="UP001198565"/>
    </source>
</evidence>
<gene>
    <name evidence="3" type="ORF">K7472_12140</name>
</gene>
<dbReference type="Pfam" id="PF10282">
    <property type="entry name" value="Lactonase"/>
    <property type="match status" value="1"/>
</dbReference>
<dbReference type="InterPro" id="IPR050282">
    <property type="entry name" value="Cycloisomerase_2"/>
</dbReference>
<feature type="compositionally biased region" description="Basic and acidic residues" evidence="2">
    <location>
        <begin position="137"/>
        <end position="150"/>
    </location>
</feature>
<comment type="caution">
    <text evidence="3">The sequence shown here is derived from an EMBL/GenBank/DDBJ whole genome shotgun (WGS) entry which is preliminary data.</text>
</comment>
<name>A0ABS7QQZ9_9ACTN</name>
<protein>
    <submittedName>
        <fullName evidence="3">Lactonase family protein</fullName>
    </submittedName>
</protein>
<dbReference type="InterPro" id="IPR011048">
    <property type="entry name" value="Haem_d1_sf"/>
</dbReference>
<reference evidence="3 4" key="1">
    <citation type="submission" date="2021-08" db="EMBL/GenBank/DDBJ databases">
        <title>Streptomyces sp. PTM05 isolated from lichen.</title>
        <authorList>
            <person name="Somphong A."/>
            <person name="Phongsopitanun W."/>
            <person name="Tanasupawat S."/>
        </authorList>
    </citation>
    <scope>NUCLEOTIDE SEQUENCE [LARGE SCALE GENOMIC DNA]</scope>
    <source>
        <strain evidence="3 4">Ptm05</strain>
    </source>
</reference>
<dbReference type="SUPFAM" id="SSF51004">
    <property type="entry name" value="C-terminal (heme d1) domain of cytochrome cd1-nitrite reductase"/>
    <property type="match status" value="1"/>
</dbReference>
<dbReference type="PANTHER" id="PTHR30344">
    <property type="entry name" value="6-PHOSPHOGLUCONOLACTONASE-RELATED"/>
    <property type="match status" value="1"/>
</dbReference>
<evidence type="ECO:0000256" key="2">
    <source>
        <dbReference type="SAM" id="MobiDB-lite"/>
    </source>
</evidence>
<evidence type="ECO:0000256" key="1">
    <source>
        <dbReference type="ARBA" id="ARBA00005564"/>
    </source>
</evidence>
<feature type="region of interest" description="Disordered" evidence="2">
    <location>
        <begin position="137"/>
        <end position="156"/>
    </location>
</feature>
<dbReference type="EMBL" id="JAINVZ010000006">
    <property type="protein sequence ID" value="MBY8885595.1"/>
    <property type="molecule type" value="Genomic_DNA"/>
</dbReference>
<evidence type="ECO:0000313" key="3">
    <source>
        <dbReference type="EMBL" id="MBY8885595.1"/>
    </source>
</evidence>
<keyword evidence="4" id="KW-1185">Reference proteome</keyword>
<proteinExistence type="inferred from homology"/>
<organism evidence="3 4">
    <name type="scientific">Streptantibioticus parmotrematis</name>
    <dbReference type="NCBI Taxonomy" id="2873249"/>
    <lineage>
        <taxon>Bacteria</taxon>
        <taxon>Bacillati</taxon>
        <taxon>Actinomycetota</taxon>
        <taxon>Actinomycetes</taxon>
        <taxon>Kitasatosporales</taxon>
        <taxon>Streptomycetaceae</taxon>
        <taxon>Streptantibioticus</taxon>
    </lineage>
</organism>
<sequence length="351" mass="35999">MSESATGTLRAYIGSFTSAGGRGVVAARVDPVTGALTATHATDAVPDPSYLTLSPDRATLYAVSEREPDGAAAAFTLRDPDAPEPVGTPVPVGGASPTHLCVADGHLLTANYGSGSVSVLPLPQAAPGAPRHVLRHEGAGPDPDRQEGPHAHAVLPDPGGRWVLTVDLGTDAVHVYALDPATGRLTVHRTLDLPPGTGPRHLTFHPRGHRAYLVGELASTVTALAWDADTGTLTISGAAATVPGNAGGEANYPSEAVVSPDGRFLWIANRGHDSIAVFTLDGDGDQLELTDTVSCGGRWPRDLALGPTGRHLYAANERSGDVTWFAIDAATGIPRRAGSLPAPAASCVTFA</sequence>
<dbReference type="InterPro" id="IPR019405">
    <property type="entry name" value="Lactonase_7-beta_prop"/>
</dbReference>
<dbReference type="PANTHER" id="PTHR30344:SF1">
    <property type="entry name" value="6-PHOSPHOGLUCONOLACTONASE"/>
    <property type="match status" value="1"/>
</dbReference>
<comment type="similarity">
    <text evidence="1">Belongs to the cycloisomerase 2 family.</text>
</comment>
<dbReference type="Proteomes" id="UP001198565">
    <property type="component" value="Unassembled WGS sequence"/>
</dbReference>